<evidence type="ECO:0000313" key="3">
    <source>
        <dbReference type="Proteomes" id="UP001370758"/>
    </source>
</evidence>
<name>A0AAV9WBA1_9PEZI</name>
<feature type="region of interest" description="Disordered" evidence="1">
    <location>
        <begin position="30"/>
        <end position="52"/>
    </location>
</feature>
<evidence type="ECO:0000313" key="2">
    <source>
        <dbReference type="EMBL" id="KAK6504801.1"/>
    </source>
</evidence>
<gene>
    <name evidence="2" type="ORF">TWF481_006739</name>
</gene>
<dbReference type="AlphaFoldDB" id="A0AAV9WBA1"/>
<dbReference type="Proteomes" id="UP001370758">
    <property type="component" value="Unassembled WGS sequence"/>
</dbReference>
<reference evidence="2 3" key="1">
    <citation type="submission" date="2023-08" db="EMBL/GenBank/DDBJ databases">
        <authorList>
            <person name="Palmer J.M."/>
        </authorList>
    </citation>
    <scope>NUCLEOTIDE SEQUENCE [LARGE SCALE GENOMIC DNA]</scope>
    <source>
        <strain evidence="2 3">TWF481</strain>
    </source>
</reference>
<proteinExistence type="predicted"/>
<comment type="caution">
    <text evidence="2">The sequence shown here is derived from an EMBL/GenBank/DDBJ whole genome shotgun (WGS) entry which is preliminary data.</text>
</comment>
<dbReference type="EMBL" id="JAVHJL010000004">
    <property type="protein sequence ID" value="KAK6504801.1"/>
    <property type="molecule type" value="Genomic_DNA"/>
</dbReference>
<evidence type="ECO:0000256" key="1">
    <source>
        <dbReference type="SAM" id="MobiDB-lite"/>
    </source>
</evidence>
<organism evidence="2 3">
    <name type="scientific">Arthrobotrys musiformis</name>
    <dbReference type="NCBI Taxonomy" id="47236"/>
    <lineage>
        <taxon>Eukaryota</taxon>
        <taxon>Fungi</taxon>
        <taxon>Dikarya</taxon>
        <taxon>Ascomycota</taxon>
        <taxon>Pezizomycotina</taxon>
        <taxon>Orbiliomycetes</taxon>
        <taxon>Orbiliales</taxon>
        <taxon>Orbiliaceae</taxon>
        <taxon>Arthrobotrys</taxon>
    </lineage>
</organism>
<keyword evidence="3" id="KW-1185">Reference proteome</keyword>
<sequence length="493" mass="54795">MESLNTGTYVSENAGFQLEEATCDADADTVTTSSESKPLQATLDGRKWSAPSPPRTSIMSTILLPDMLATPENYESIREFLPEPLQDIIHFSDHNTWWVDGYEVPHDLTIPIQIAQRVVLVRGWTSMFNFNLIDDPLPGYTTAQLIEDDRVDKVLAECGAKAFLFLMSGVVLLLYDSYLQIKWNFENIPPYIAGYSTAPTIGNIVPTPDGPSIGRSVQLEHQRTSSACVGVTVRRKSDGQLFNTIPTHLPHMGFIKDRWMPRKLLDYFLPRPVPVESFGQISYRSGSKSQVVRDVSATFDTELTTQNFPTNYSHDLSLIATDTALDSGGRWLKWSSQESPPFGKLARLLNLSHPRTGISAPQHWSVGVGLALCRRKRTSALALGSPPVTEDGFPLFFRSWLWRAGAGGEGKLPLSPLAGLSGSAIGLYEQHKTWGVIGFQNFEVRDLETDTDNTYFGAEEVEKRMRKGLIGFHGSLILPKELKQDYEIANPSL</sequence>
<accession>A0AAV9WBA1</accession>
<protein>
    <submittedName>
        <fullName evidence="2">Uncharacterized protein</fullName>
    </submittedName>
</protein>